<dbReference type="EMBL" id="NKCI01000007">
    <property type="protein sequence ID" value="RSL71163.1"/>
    <property type="molecule type" value="Genomic_DNA"/>
</dbReference>
<gene>
    <name evidence="2" type="ORF">CEP54_001443</name>
</gene>
<protein>
    <submittedName>
        <fullName evidence="2">Uncharacterized protein</fullName>
    </submittedName>
</protein>
<accession>A0A428R154</accession>
<feature type="transmembrane region" description="Helical" evidence="1">
    <location>
        <begin position="111"/>
        <end position="137"/>
    </location>
</feature>
<organism evidence="2 3">
    <name type="scientific">Fusarium duplospermum</name>
    <dbReference type="NCBI Taxonomy" id="1325734"/>
    <lineage>
        <taxon>Eukaryota</taxon>
        <taxon>Fungi</taxon>
        <taxon>Dikarya</taxon>
        <taxon>Ascomycota</taxon>
        <taxon>Pezizomycotina</taxon>
        <taxon>Sordariomycetes</taxon>
        <taxon>Hypocreomycetidae</taxon>
        <taxon>Hypocreales</taxon>
        <taxon>Nectriaceae</taxon>
        <taxon>Fusarium</taxon>
        <taxon>Fusarium solani species complex</taxon>
    </lineage>
</organism>
<keyword evidence="3" id="KW-1185">Reference proteome</keyword>
<evidence type="ECO:0000313" key="2">
    <source>
        <dbReference type="EMBL" id="RSL71163.1"/>
    </source>
</evidence>
<comment type="caution">
    <text evidence="2">The sequence shown here is derived from an EMBL/GenBank/DDBJ whole genome shotgun (WGS) entry which is preliminary data.</text>
</comment>
<dbReference type="Proteomes" id="UP000288168">
    <property type="component" value="Unassembled WGS sequence"/>
</dbReference>
<reference evidence="2 3" key="1">
    <citation type="submission" date="2017-06" db="EMBL/GenBank/DDBJ databases">
        <title>Comparative genomic analysis of Ambrosia Fusariam Clade fungi.</title>
        <authorList>
            <person name="Stajich J.E."/>
            <person name="Carrillo J."/>
            <person name="Kijimoto T."/>
            <person name="Eskalen A."/>
            <person name="O'Donnell K."/>
            <person name="Kasson M."/>
        </authorList>
    </citation>
    <scope>NUCLEOTIDE SEQUENCE [LARGE SCALE GENOMIC DNA]</scope>
    <source>
        <strain evidence="2 3">NRRL62584</strain>
    </source>
</reference>
<feature type="transmembrane region" description="Helical" evidence="1">
    <location>
        <begin position="20"/>
        <end position="42"/>
    </location>
</feature>
<dbReference type="AlphaFoldDB" id="A0A428R154"/>
<evidence type="ECO:0000313" key="3">
    <source>
        <dbReference type="Proteomes" id="UP000288168"/>
    </source>
</evidence>
<keyword evidence="1" id="KW-0472">Membrane</keyword>
<feature type="transmembrane region" description="Helical" evidence="1">
    <location>
        <begin position="192"/>
        <end position="214"/>
    </location>
</feature>
<keyword evidence="1" id="KW-1133">Transmembrane helix</keyword>
<keyword evidence="1" id="KW-0812">Transmembrane</keyword>
<dbReference type="OrthoDB" id="5092327at2759"/>
<feature type="transmembrane region" description="Helical" evidence="1">
    <location>
        <begin position="149"/>
        <end position="172"/>
    </location>
</feature>
<sequence length="246" mass="27366">MQTPDSKIPSGRFIRLILKLWLITFSIASFVTFILAAITAGADWSQMRESALPDGIPTFVSASRDGRGLVRRDGDDNYRRTSFNQANARFPNSRDIQNALELIRLESNDPAWLPFFFLSTIAFISWIATAVLLFFAFSRGRGIGRRLPFYIFRVLALIVLIFAPIFIFGWAFNDGAFSLVCKSNYPIGQAALVIAHLTFFIGIFLTLLGAILDVPTDFGMDSRRSSTYTIMAANGDGVNQTIVLAQ</sequence>
<evidence type="ECO:0000256" key="1">
    <source>
        <dbReference type="SAM" id="Phobius"/>
    </source>
</evidence>
<name>A0A428R154_9HYPO</name>
<proteinExistence type="predicted"/>